<comment type="caution">
    <text evidence="1">The sequence shown here is derived from an EMBL/GenBank/DDBJ whole genome shotgun (WGS) entry which is preliminary data.</text>
</comment>
<dbReference type="RefSeq" id="WP_009540753.1">
    <property type="nucleotide sequence ID" value="NZ_ANHY01000010.1"/>
</dbReference>
<dbReference type="PANTHER" id="PTHR33835">
    <property type="entry name" value="YALI0C07656P"/>
    <property type="match status" value="1"/>
</dbReference>
<evidence type="ECO:0008006" key="3">
    <source>
        <dbReference type="Google" id="ProtNLM"/>
    </source>
</evidence>
<proteinExistence type="predicted"/>
<dbReference type="InterPro" id="IPR036866">
    <property type="entry name" value="RibonucZ/Hydroxyglut_hydro"/>
</dbReference>
<name>K9GXM1_9PROT</name>
<sequence length="236" mass="25836">MSGLPEPLADGLWTVERRFRTMGLPVSSRGTLVRLPDGGLVVINPPRLDRPLREAVDWLGWPAHIVCPNRFHHLFAGDWKEAWPSARLWAAPGLEDKRRDLFFDARLGRQPPPWDPVLATLPIAGMPRLSEVWFLHRPSGTLIVTDLAARVGARQPWFLRAWSRLNGAGASGRVGSAAWLRLLVADDEALAASLNAAVARNPQQLVVAHGDPMANGVVPALRHALSRVSPAFGHAT</sequence>
<gene>
    <name evidence="1" type="ORF">C882_0093</name>
</gene>
<evidence type="ECO:0000313" key="2">
    <source>
        <dbReference type="Proteomes" id="UP000009881"/>
    </source>
</evidence>
<organism evidence="1 2">
    <name type="scientific">Caenispirillum salinarum AK4</name>
    <dbReference type="NCBI Taxonomy" id="1238182"/>
    <lineage>
        <taxon>Bacteria</taxon>
        <taxon>Pseudomonadati</taxon>
        <taxon>Pseudomonadota</taxon>
        <taxon>Alphaproteobacteria</taxon>
        <taxon>Rhodospirillales</taxon>
        <taxon>Novispirillaceae</taxon>
        <taxon>Caenispirillum</taxon>
    </lineage>
</organism>
<reference evidence="1 2" key="1">
    <citation type="journal article" date="2013" name="Genome Announc.">
        <title>Draft Genome Sequence of an Alphaproteobacterium, Caenispirillum salinarum AK4(T), Isolated from a Solar Saltern.</title>
        <authorList>
            <person name="Khatri I."/>
            <person name="Singh A."/>
            <person name="Korpole S."/>
            <person name="Pinnaka A.K."/>
            <person name="Subramanian S."/>
        </authorList>
    </citation>
    <scope>NUCLEOTIDE SEQUENCE [LARGE SCALE GENOMIC DNA]</scope>
    <source>
        <strain evidence="1 2">AK4</strain>
    </source>
</reference>
<dbReference type="InterPro" id="IPR025638">
    <property type="entry name" value="DUF4336"/>
</dbReference>
<dbReference type="eggNOG" id="COG4221">
    <property type="taxonomic scope" value="Bacteria"/>
</dbReference>
<keyword evidence="2" id="KW-1185">Reference proteome</keyword>
<dbReference type="OrthoDB" id="450111at2"/>
<dbReference type="PANTHER" id="PTHR33835:SF1">
    <property type="entry name" value="METALLO-BETA-LACTAMASE DOMAIN-CONTAINING PROTEIN"/>
    <property type="match status" value="1"/>
</dbReference>
<evidence type="ECO:0000313" key="1">
    <source>
        <dbReference type="EMBL" id="EKV30012.1"/>
    </source>
</evidence>
<dbReference type="AlphaFoldDB" id="K9GXM1"/>
<dbReference type="EMBL" id="ANHY01000010">
    <property type="protein sequence ID" value="EKV30012.1"/>
    <property type="molecule type" value="Genomic_DNA"/>
</dbReference>
<accession>K9GXM1</accession>
<dbReference type="STRING" id="1238182.C882_0093"/>
<dbReference type="Proteomes" id="UP000009881">
    <property type="component" value="Unassembled WGS sequence"/>
</dbReference>
<protein>
    <recommendedName>
        <fullName evidence="3">DUF4336 domain-containing protein</fullName>
    </recommendedName>
</protein>
<dbReference type="SUPFAM" id="SSF56281">
    <property type="entry name" value="Metallo-hydrolase/oxidoreductase"/>
    <property type="match status" value="1"/>
</dbReference>